<dbReference type="Proteomes" id="UP001447842">
    <property type="component" value="Chromosome"/>
</dbReference>
<proteinExistence type="predicted"/>
<name>A0ABZ3H9H3_9BACT</name>
<dbReference type="EMBL" id="CP147920">
    <property type="protein sequence ID" value="XAU14453.1"/>
    <property type="molecule type" value="Genomic_DNA"/>
</dbReference>
<keyword evidence="2" id="KW-1185">Reference proteome</keyword>
<evidence type="ECO:0000313" key="2">
    <source>
        <dbReference type="Proteomes" id="UP001447842"/>
    </source>
</evidence>
<dbReference type="RefSeq" id="WP_345972180.1">
    <property type="nucleotide sequence ID" value="NZ_CP147920.1"/>
</dbReference>
<reference evidence="1 2" key="1">
    <citation type="submission" date="2024-03" db="EMBL/GenBank/DDBJ databases">
        <title>Sulfurimonas sp. HSL3-1.</title>
        <authorList>
            <person name="Wang S."/>
        </authorList>
    </citation>
    <scope>NUCLEOTIDE SEQUENCE [LARGE SCALE GENOMIC DNA]</scope>
    <source>
        <strain evidence="1 2">HSL3-1</strain>
    </source>
</reference>
<evidence type="ECO:0008006" key="3">
    <source>
        <dbReference type="Google" id="ProtNLM"/>
    </source>
</evidence>
<protein>
    <recommendedName>
        <fullName evidence="3">DUF5723 domain-containing protein</fullName>
    </recommendedName>
</protein>
<accession>A0ABZ3H9H3</accession>
<gene>
    <name evidence="1" type="ORF">WCY31_09345</name>
</gene>
<sequence>MPLPAASQTLKSVQPLLLTFLASLATLLASDLPQQPLSEADGTLVAQHEPYTEHGLIVADYQVIPLTGGGTIDLLGMRYLQQLNHWLYYGVGFHAPLIEGDYGGFMTLDATLHAQYPLYEGLFIDAGATVGGGGGGSSIAQSKELSGTGGFGIGYIGLGYTFGNGFSAGVNYARIKFQDSQIDSSQVNFFIEKSVDYTAGSYADAGKIVPAFYDLLSSHENILTFEMNNIFQIDPQGTNRKTINTIALQYSHFLDDANYLFIEAEVGYRGRPLYNQVLPGAGHRFAFTPHLHLYGQVGVGSGGYSPELIDTGSGLLVYPKAALEYRLNDGVGLAITGGYLAAPTGSSRNYTVGAALDYHLSAGRKKTQGVDTATAPRYKGFRLSIFPQSDLNVKVAHADHHDVHMLSGQLDVLLHQNWYVATQASIAYNDFREYPGYGEILAGFGVQNRYTPSTLFQSFFQLLLGTNVDGVIFKPSVGTSYTLSDRVALYAQVGQIMSVNSAGLYREERPFSATSVGAGLSYRFSLP</sequence>
<evidence type="ECO:0000313" key="1">
    <source>
        <dbReference type="EMBL" id="XAU14453.1"/>
    </source>
</evidence>
<organism evidence="1 2">
    <name type="scientific">Sulfurimonas diazotrophicus</name>
    <dbReference type="NCBI Taxonomy" id="3131939"/>
    <lineage>
        <taxon>Bacteria</taxon>
        <taxon>Pseudomonadati</taxon>
        <taxon>Campylobacterota</taxon>
        <taxon>Epsilonproteobacteria</taxon>
        <taxon>Campylobacterales</taxon>
        <taxon>Sulfurimonadaceae</taxon>
        <taxon>Sulfurimonas</taxon>
    </lineage>
</organism>